<feature type="transmembrane region" description="Helical" evidence="1">
    <location>
        <begin position="63"/>
        <end position="80"/>
    </location>
</feature>
<dbReference type="Proteomes" id="UP000242414">
    <property type="component" value="Unassembled WGS sequence"/>
</dbReference>
<feature type="transmembrane region" description="Helical" evidence="1">
    <location>
        <begin position="121"/>
        <end position="140"/>
    </location>
</feature>
<evidence type="ECO:0000313" key="2">
    <source>
        <dbReference type="EMBL" id="ORE01247.1"/>
    </source>
</evidence>
<feature type="transmembrane region" description="Helical" evidence="1">
    <location>
        <begin position="12"/>
        <end position="33"/>
    </location>
</feature>
<name>A0A1X0QNC0_RHIZD</name>
<dbReference type="VEuPathDB" id="FungiDB:BCV72DRAFT_310214"/>
<feature type="transmembrane region" description="Helical" evidence="1">
    <location>
        <begin position="92"/>
        <end position="115"/>
    </location>
</feature>
<feature type="transmembrane region" description="Helical" evidence="1">
    <location>
        <begin position="40"/>
        <end position="57"/>
    </location>
</feature>
<keyword evidence="1" id="KW-1133">Transmembrane helix</keyword>
<evidence type="ECO:0000256" key="1">
    <source>
        <dbReference type="SAM" id="Phobius"/>
    </source>
</evidence>
<evidence type="ECO:0008006" key="3">
    <source>
        <dbReference type="Google" id="ProtNLM"/>
    </source>
</evidence>
<dbReference type="EMBL" id="KV922162">
    <property type="protein sequence ID" value="ORE01247.1"/>
    <property type="molecule type" value="Genomic_DNA"/>
</dbReference>
<dbReference type="OrthoDB" id="341353at2759"/>
<keyword evidence="1" id="KW-0812">Transmembrane</keyword>
<gene>
    <name evidence="2" type="ORF">BCV72DRAFT_310214</name>
</gene>
<proteinExistence type="predicted"/>
<accession>A0A1X0QNC0</accession>
<reference evidence="2" key="1">
    <citation type="journal article" date="2016" name="Proc. Natl. Acad. Sci. U.S.A.">
        <title>Lipid metabolic changes in an early divergent fungus govern the establishment of a mutualistic symbiosis with endobacteria.</title>
        <authorList>
            <person name="Lastovetsky O.A."/>
            <person name="Gaspar M.L."/>
            <person name="Mondo S.J."/>
            <person name="LaButti K.M."/>
            <person name="Sandor L."/>
            <person name="Grigoriev I.V."/>
            <person name="Henry S.A."/>
            <person name="Pawlowska T.E."/>
        </authorList>
    </citation>
    <scope>NUCLEOTIDE SEQUENCE [LARGE SCALE GENOMIC DNA]</scope>
    <source>
        <strain evidence="2">ATCC 52814</strain>
    </source>
</reference>
<dbReference type="AlphaFoldDB" id="A0A1X0QNC0"/>
<keyword evidence="1" id="KW-0472">Membrane</keyword>
<protein>
    <recommendedName>
        <fullName evidence="3">TLC domain-containing protein</fullName>
    </recommendedName>
</protein>
<sequence>MARVLDYRTWTVQITVFFMTFLVIDLLIGSLFYPKKIGILTGWIHHIVYIGVLTWAISQRYCSIFVMMCLLEVPTFLLALGSVRNQFRHDYLFAFTFVLTRILFHAYAILCAFQLKPFGPIMIALTAFFPLHCFWFYGFIMQQLRLSKTPSAPSKKRYYQSMNVTTSRIEEKPQVMDVLKEPATWHTCKHLSNPAFHASPVSVH</sequence>
<organism evidence="2">
    <name type="scientific">Rhizopus microsporus var. microsporus</name>
    <dbReference type="NCBI Taxonomy" id="86635"/>
    <lineage>
        <taxon>Eukaryota</taxon>
        <taxon>Fungi</taxon>
        <taxon>Fungi incertae sedis</taxon>
        <taxon>Mucoromycota</taxon>
        <taxon>Mucoromycotina</taxon>
        <taxon>Mucoromycetes</taxon>
        <taxon>Mucorales</taxon>
        <taxon>Mucorineae</taxon>
        <taxon>Rhizopodaceae</taxon>
        <taxon>Rhizopus</taxon>
    </lineage>
</organism>